<sequence>MTIEFCPAETIPRISFSHDFGSSTISPMQQYCPLRSTSLPLNSSIDFEFEVRINSIDQECYSSADELFSNGKILPIQIKKNICPSKQDQQQPTSHKPQPQARNASSNDIEVATKEPNDQNQSSKSFWQFKRSSSLNFVSGYKRRLCPSKLLSGSSSTGSAPKVKPGPVLKDGHGPHGIGNHRQNNQKEKSLPCLQSSTSNQKSPLKKSFTYGSHGNGVTINPVLNVPLVDIFCLSSVFPSGKDKRK</sequence>
<feature type="region of interest" description="Disordered" evidence="1">
    <location>
        <begin position="151"/>
        <end position="208"/>
    </location>
</feature>
<evidence type="ECO:0000313" key="2">
    <source>
        <dbReference type="EMBL" id="EOY04167.1"/>
    </source>
</evidence>
<gene>
    <name evidence="2" type="ORF">TCM_019428</name>
</gene>
<dbReference type="OMA" id="FEFDIRI"/>
<reference evidence="2 3" key="1">
    <citation type="journal article" date="2013" name="Genome Biol.">
        <title>The genome sequence of the most widely cultivated cacao type and its use to identify candidate genes regulating pod color.</title>
        <authorList>
            <person name="Motamayor J.C."/>
            <person name="Mockaitis K."/>
            <person name="Schmutz J."/>
            <person name="Haiminen N."/>
            <person name="Iii D.L."/>
            <person name="Cornejo O."/>
            <person name="Findley S.D."/>
            <person name="Zheng P."/>
            <person name="Utro F."/>
            <person name="Royaert S."/>
            <person name="Saski C."/>
            <person name="Jenkins J."/>
            <person name="Podicheti R."/>
            <person name="Zhao M."/>
            <person name="Scheffler B.E."/>
            <person name="Stack J.C."/>
            <person name="Feltus F.A."/>
            <person name="Mustiga G.M."/>
            <person name="Amores F."/>
            <person name="Phillips W."/>
            <person name="Marelli J.P."/>
            <person name="May G.D."/>
            <person name="Shapiro H."/>
            <person name="Ma J."/>
            <person name="Bustamante C.D."/>
            <person name="Schnell R.J."/>
            <person name="Main D."/>
            <person name="Gilbert D."/>
            <person name="Parida L."/>
            <person name="Kuhn D.N."/>
        </authorList>
    </citation>
    <scope>NUCLEOTIDE SEQUENCE [LARGE SCALE GENOMIC DNA]</scope>
    <source>
        <strain evidence="3">cv. Matina 1-6</strain>
    </source>
</reference>
<name>A0A061EIG7_THECC</name>
<dbReference type="AlphaFoldDB" id="A0A061EIG7"/>
<feature type="region of interest" description="Disordered" evidence="1">
    <location>
        <begin position="85"/>
        <end position="107"/>
    </location>
</feature>
<dbReference type="InParanoid" id="A0A061EIG7"/>
<dbReference type="eggNOG" id="ENOG502RYBM">
    <property type="taxonomic scope" value="Eukaryota"/>
</dbReference>
<accession>A0A061EIG7</accession>
<feature type="compositionally biased region" description="Polar residues" evidence="1">
    <location>
        <begin position="193"/>
        <end position="203"/>
    </location>
</feature>
<organism evidence="2 3">
    <name type="scientific">Theobroma cacao</name>
    <name type="common">Cacao</name>
    <name type="synonym">Cocoa</name>
    <dbReference type="NCBI Taxonomy" id="3641"/>
    <lineage>
        <taxon>Eukaryota</taxon>
        <taxon>Viridiplantae</taxon>
        <taxon>Streptophyta</taxon>
        <taxon>Embryophyta</taxon>
        <taxon>Tracheophyta</taxon>
        <taxon>Spermatophyta</taxon>
        <taxon>Magnoliopsida</taxon>
        <taxon>eudicotyledons</taxon>
        <taxon>Gunneridae</taxon>
        <taxon>Pentapetalae</taxon>
        <taxon>rosids</taxon>
        <taxon>malvids</taxon>
        <taxon>Malvales</taxon>
        <taxon>Malvaceae</taxon>
        <taxon>Byttnerioideae</taxon>
        <taxon>Theobroma</taxon>
    </lineage>
</organism>
<dbReference type="PANTHER" id="PTHR36757">
    <property type="entry name" value="BNAANNG22500D PROTEIN"/>
    <property type="match status" value="1"/>
</dbReference>
<dbReference type="HOGENOM" id="CLU_076735_0_0_1"/>
<evidence type="ECO:0000256" key="1">
    <source>
        <dbReference type="SAM" id="MobiDB-lite"/>
    </source>
</evidence>
<protein>
    <submittedName>
        <fullName evidence="2">Uncharacterized protein</fullName>
    </submittedName>
</protein>
<evidence type="ECO:0000313" key="3">
    <source>
        <dbReference type="Proteomes" id="UP000026915"/>
    </source>
</evidence>
<dbReference type="Proteomes" id="UP000026915">
    <property type="component" value="Chromosome 4"/>
</dbReference>
<dbReference type="PANTHER" id="PTHR36757:SF1">
    <property type="entry name" value="GENOME ASSEMBLY, CHROMOSOME: A04"/>
    <property type="match status" value="1"/>
</dbReference>
<keyword evidence="3" id="KW-1185">Reference proteome</keyword>
<proteinExistence type="predicted"/>
<dbReference type="EMBL" id="CM001882">
    <property type="protein sequence ID" value="EOY04167.1"/>
    <property type="molecule type" value="Genomic_DNA"/>
</dbReference>
<dbReference type="Gramene" id="EOY04167">
    <property type="protein sequence ID" value="EOY04167"/>
    <property type="gene ID" value="TCM_019428"/>
</dbReference>